<keyword evidence="8" id="KW-1185">Reference proteome</keyword>
<evidence type="ECO:0000313" key="8">
    <source>
        <dbReference type="Proteomes" id="UP000321617"/>
    </source>
</evidence>
<comment type="similarity">
    <text evidence="1">In the N-terminal section; belongs to the CoaE family.</text>
</comment>
<dbReference type="HAMAP" id="MF_00376">
    <property type="entry name" value="Dephospho_CoA_kinase"/>
    <property type="match status" value="1"/>
</dbReference>
<evidence type="ECO:0000256" key="4">
    <source>
        <dbReference type="ARBA" id="ARBA00022840"/>
    </source>
</evidence>
<dbReference type="AlphaFoldDB" id="A0A562VCU3"/>
<dbReference type="EC" id="2.7.1.24" evidence="5 6"/>
<evidence type="ECO:0000256" key="6">
    <source>
        <dbReference type="NCBIfam" id="TIGR00152"/>
    </source>
</evidence>
<keyword evidence="3 5" id="KW-0547">Nucleotide-binding</keyword>
<reference evidence="7 8" key="1">
    <citation type="journal article" date="2013" name="Stand. Genomic Sci.">
        <title>Genomic Encyclopedia of Type Strains, Phase I: The one thousand microbial genomes (KMG-I) project.</title>
        <authorList>
            <person name="Kyrpides N.C."/>
            <person name="Woyke T."/>
            <person name="Eisen J.A."/>
            <person name="Garrity G."/>
            <person name="Lilburn T.G."/>
            <person name="Beck B.J."/>
            <person name="Whitman W.B."/>
            <person name="Hugenholtz P."/>
            <person name="Klenk H.P."/>
        </authorList>
    </citation>
    <scope>NUCLEOTIDE SEQUENCE [LARGE SCALE GENOMIC DNA]</scope>
    <source>
        <strain evidence="7 8">DSM 45044</strain>
    </source>
</reference>
<dbReference type="NCBIfam" id="TIGR00152">
    <property type="entry name" value="dephospho-CoA kinase"/>
    <property type="match status" value="1"/>
</dbReference>
<keyword evidence="5" id="KW-0963">Cytoplasm</keyword>
<keyword evidence="4 5" id="KW-0067">ATP-binding</keyword>
<dbReference type="OrthoDB" id="9812943at2"/>
<comment type="similarity">
    <text evidence="5">Belongs to the CoaE family.</text>
</comment>
<dbReference type="NCBIfam" id="NF002879">
    <property type="entry name" value="PRK03333.1"/>
    <property type="match status" value="1"/>
</dbReference>
<comment type="caution">
    <text evidence="7">The sequence shown here is derived from an EMBL/GenBank/DDBJ whole genome shotgun (WGS) entry which is preliminary data.</text>
</comment>
<dbReference type="InterPro" id="IPR007344">
    <property type="entry name" value="GrpB/CoaE"/>
</dbReference>
<dbReference type="Pfam" id="PF01121">
    <property type="entry name" value="CoaE"/>
    <property type="match status" value="1"/>
</dbReference>
<dbReference type="InterPro" id="IPR027417">
    <property type="entry name" value="P-loop_NTPase"/>
</dbReference>
<comment type="function">
    <text evidence="5">Catalyzes the phosphorylation of the 3'-hydroxyl group of dephosphocoenzyme A to form coenzyme A.</text>
</comment>
<evidence type="ECO:0000313" key="7">
    <source>
        <dbReference type="EMBL" id="TWJ15704.1"/>
    </source>
</evidence>
<comment type="catalytic activity">
    <reaction evidence="5">
        <text>3'-dephospho-CoA + ATP = ADP + CoA + H(+)</text>
        <dbReference type="Rhea" id="RHEA:18245"/>
        <dbReference type="ChEBI" id="CHEBI:15378"/>
        <dbReference type="ChEBI" id="CHEBI:30616"/>
        <dbReference type="ChEBI" id="CHEBI:57287"/>
        <dbReference type="ChEBI" id="CHEBI:57328"/>
        <dbReference type="ChEBI" id="CHEBI:456216"/>
        <dbReference type="EC" id="2.7.1.24"/>
    </reaction>
</comment>
<dbReference type="GO" id="GO:0004140">
    <property type="term" value="F:dephospho-CoA kinase activity"/>
    <property type="evidence" value="ECO:0007669"/>
    <property type="project" value="UniProtKB-UniRule"/>
</dbReference>
<gene>
    <name evidence="5" type="primary">coaE</name>
    <name evidence="7" type="ORF">LX16_1418</name>
</gene>
<evidence type="ECO:0000256" key="2">
    <source>
        <dbReference type="ARBA" id="ARBA00011058"/>
    </source>
</evidence>
<proteinExistence type="inferred from homology"/>
<dbReference type="SUPFAM" id="SSF52540">
    <property type="entry name" value="P-loop containing nucleoside triphosphate hydrolases"/>
    <property type="match status" value="1"/>
</dbReference>
<dbReference type="Gene3D" id="3.40.50.300">
    <property type="entry name" value="P-loop containing nucleotide triphosphate hydrolases"/>
    <property type="match status" value="1"/>
</dbReference>
<dbReference type="GO" id="GO:0005524">
    <property type="term" value="F:ATP binding"/>
    <property type="evidence" value="ECO:0007669"/>
    <property type="project" value="UniProtKB-UniRule"/>
</dbReference>
<dbReference type="SUPFAM" id="SSF81301">
    <property type="entry name" value="Nucleotidyltransferase"/>
    <property type="match status" value="1"/>
</dbReference>
<dbReference type="Proteomes" id="UP000321617">
    <property type="component" value="Unassembled WGS sequence"/>
</dbReference>
<name>A0A562VCU3_9ACTN</name>
<keyword evidence="5" id="KW-0808">Transferase</keyword>
<dbReference type="PROSITE" id="PS51219">
    <property type="entry name" value="DPCK"/>
    <property type="match status" value="1"/>
</dbReference>
<evidence type="ECO:0000256" key="5">
    <source>
        <dbReference type="HAMAP-Rule" id="MF_00376"/>
    </source>
</evidence>
<dbReference type="RefSeq" id="WP_147134833.1">
    <property type="nucleotide sequence ID" value="NZ_BAABIJ010000001.1"/>
</dbReference>
<accession>A0A562VCU3</accession>
<keyword evidence="5 7" id="KW-0418">Kinase</keyword>
<dbReference type="InterPro" id="IPR043519">
    <property type="entry name" value="NT_sf"/>
</dbReference>
<feature type="binding site" evidence="5">
    <location>
        <begin position="11"/>
        <end position="16"/>
    </location>
    <ligand>
        <name>ATP</name>
        <dbReference type="ChEBI" id="CHEBI:30616"/>
    </ligand>
</feature>
<comment type="pathway">
    <text evidence="5">Cofactor biosynthesis; coenzyme A biosynthesis; CoA from (R)-pantothenate: step 5/5.</text>
</comment>
<keyword evidence="5" id="KW-0173">Coenzyme A biosynthesis</keyword>
<evidence type="ECO:0000256" key="3">
    <source>
        <dbReference type="ARBA" id="ARBA00022741"/>
    </source>
</evidence>
<dbReference type="EMBL" id="VLLL01000005">
    <property type="protein sequence ID" value="TWJ15704.1"/>
    <property type="molecule type" value="Genomic_DNA"/>
</dbReference>
<dbReference type="Pfam" id="PF04229">
    <property type="entry name" value="GrpB"/>
    <property type="match status" value="1"/>
</dbReference>
<dbReference type="GO" id="GO:0005737">
    <property type="term" value="C:cytoplasm"/>
    <property type="evidence" value="ECO:0007669"/>
    <property type="project" value="UniProtKB-SubCell"/>
</dbReference>
<sequence length="399" mass="43224">MLSVGLTGGIGSGKSTVADRLVSHGATLVDSDRLAREVVAGGTEGLAAVVDTFGDAVLDDRGELDRAALAALVFGDDGARRRLEGIVHPLVRRRAAALAAEAGDEAIVVNDIPLLTEIGTAPTFDLVVVVETPERQRLDRLAARGMDRDAATARMAAQAGDDRRRAIADVLIDNSGDLAQVHRAVDALWHDRLVPFADNKRNRTPARRPGPASIVDYDPRWPDRFRRLADRLRYVLGDAAVAIDHIGSTSVPGLPAKDVIDVQIAVSDLDVADGFADRLGDAGFPAVESRHDNPKAFAPEPGEWHKRFHAGTDPGNLCHLHVRRHGAANWYVALAIRDRLRADPAVAADYAALKRRLAGDTDTTSDYARRKEPWFERMWDGVERWVADTGWRPGDGLTA</sequence>
<protein>
    <recommendedName>
        <fullName evidence="5 6">Dephospho-CoA kinase</fullName>
        <ecNumber evidence="5 6">2.7.1.24</ecNumber>
    </recommendedName>
    <alternativeName>
        <fullName evidence="5">Dephosphocoenzyme A kinase</fullName>
    </alternativeName>
</protein>
<comment type="subcellular location">
    <subcellularLocation>
        <location evidence="5">Cytoplasm</location>
    </subcellularLocation>
</comment>
<dbReference type="Gene3D" id="3.30.460.10">
    <property type="entry name" value="Beta Polymerase, domain 2"/>
    <property type="match status" value="1"/>
</dbReference>
<dbReference type="PANTHER" id="PTHR34822">
    <property type="entry name" value="GRPB DOMAIN PROTEIN (AFU_ORTHOLOGUE AFUA_1G01530)"/>
    <property type="match status" value="1"/>
</dbReference>
<dbReference type="UniPathway" id="UPA00241">
    <property type="reaction ID" value="UER00356"/>
</dbReference>
<organism evidence="7 8">
    <name type="scientific">Stackebrandtia albiflava</name>
    <dbReference type="NCBI Taxonomy" id="406432"/>
    <lineage>
        <taxon>Bacteria</taxon>
        <taxon>Bacillati</taxon>
        <taxon>Actinomycetota</taxon>
        <taxon>Actinomycetes</taxon>
        <taxon>Glycomycetales</taxon>
        <taxon>Glycomycetaceae</taxon>
        <taxon>Stackebrandtia</taxon>
    </lineage>
</organism>
<comment type="similarity">
    <text evidence="2">In the C-terminal section; belongs to the UPF0157 (GrpB) family.</text>
</comment>
<dbReference type="InterPro" id="IPR001977">
    <property type="entry name" value="Depp_CoAkinase"/>
</dbReference>
<evidence type="ECO:0000256" key="1">
    <source>
        <dbReference type="ARBA" id="ARBA00008826"/>
    </source>
</evidence>
<dbReference type="GO" id="GO:0015937">
    <property type="term" value="P:coenzyme A biosynthetic process"/>
    <property type="evidence" value="ECO:0007669"/>
    <property type="project" value="UniProtKB-UniRule"/>
</dbReference>
<dbReference type="PANTHER" id="PTHR34822:SF1">
    <property type="entry name" value="GRPB FAMILY PROTEIN"/>
    <property type="match status" value="1"/>
</dbReference>
<dbReference type="CDD" id="cd02022">
    <property type="entry name" value="DPCK"/>
    <property type="match status" value="1"/>
</dbReference>